<feature type="chain" id="PRO_5044721942" description="Bifunctional inhibitor/plant lipid transfer protein/seed storage helical domain-containing protein" evidence="1">
    <location>
        <begin position="29"/>
        <end position="122"/>
    </location>
</feature>
<dbReference type="PANTHER" id="PTHR33286">
    <property type="entry name" value="BIFUNCTIONAL INHIBITOR/LIPID-TRANSFER PROTEIN/SEED STORAGE 2S ALBUMIN SUPERFAMILY PROTEIN"/>
    <property type="match status" value="1"/>
</dbReference>
<evidence type="ECO:0000313" key="4">
    <source>
        <dbReference type="EMBL" id="CAL5082368.1"/>
    </source>
</evidence>
<reference evidence="3 5" key="1">
    <citation type="submission" date="2024-10" db="EMBL/GenBank/DDBJ databases">
        <authorList>
            <person name="Ryan C."/>
        </authorList>
    </citation>
    <scope>NUCLEOTIDE SEQUENCE [LARGE SCALE GENOMIC DNA]</scope>
</reference>
<dbReference type="Proteomes" id="UP001497457">
    <property type="component" value="Chromosome 7b"/>
</dbReference>
<proteinExistence type="predicted"/>
<dbReference type="InterPro" id="IPR036312">
    <property type="entry name" value="Bifun_inhib/LTP/seed_sf"/>
</dbReference>
<dbReference type="AlphaFoldDB" id="A0ABC9FEZ9"/>
<dbReference type="Proteomes" id="UP001497457">
    <property type="component" value="Chromosome 6rd"/>
</dbReference>
<feature type="domain" description="Bifunctional inhibitor/plant lipid transfer protein/seed storage helical" evidence="2">
    <location>
        <begin position="13"/>
        <end position="106"/>
    </location>
</feature>
<dbReference type="PANTHER" id="PTHR33286:SF44">
    <property type="entry name" value="5A2 PROTEIN"/>
    <property type="match status" value="1"/>
</dbReference>
<name>A0ABC9FEZ9_9POAL</name>
<evidence type="ECO:0000313" key="3">
    <source>
        <dbReference type="EMBL" id="CAL5073304.1"/>
    </source>
</evidence>
<gene>
    <name evidence="3" type="ORF">URODEC1_LOCUS104529</name>
    <name evidence="4" type="ORF">URODEC1_LOCUS109257</name>
</gene>
<dbReference type="EMBL" id="OZ075117">
    <property type="protein sequence ID" value="CAL5082368.1"/>
    <property type="molecule type" value="Genomic_DNA"/>
</dbReference>
<keyword evidence="5" id="KW-1185">Reference proteome</keyword>
<dbReference type="InterPro" id="IPR016140">
    <property type="entry name" value="Bifunc_inhib/LTP/seed_store"/>
</dbReference>
<accession>A0ABC9FEZ9</accession>
<evidence type="ECO:0000313" key="5">
    <source>
        <dbReference type="Proteomes" id="UP001497457"/>
    </source>
</evidence>
<dbReference type="Pfam" id="PF14368">
    <property type="entry name" value="LTP_2"/>
    <property type="match status" value="1"/>
</dbReference>
<feature type="signal peptide" evidence="1">
    <location>
        <begin position="1"/>
        <end position="28"/>
    </location>
</feature>
<dbReference type="EMBL" id="OZ075116">
    <property type="protein sequence ID" value="CAL5073304.1"/>
    <property type="molecule type" value="Genomic_DNA"/>
</dbReference>
<evidence type="ECO:0000256" key="1">
    <source>
        <dbReference type="SAM" id="SignalP"/>
    </source>
</evidence>
<sequence length="122" mass="13811">MMGIRVIILQILVFTLVFTMFTKHQASGEPECYAQKESVMYQCRETLKHTGRYEHPTDSCRRVVRRSDLACICGIFSIEDEARISIGRFLQLASECGKPVTGVPKCGSYTMPQPRSPRPPRA</sequence>
<dbReference type="Gene3D" id="1.10.110.10">
    <property type="entry name" value="Plant lipid-transfer and hydrophobic proteins"/>
    <property type="match status" value="1"/>
</dbReference>
<keyword evidence="1" id="KW-0732">Signal</keyword>
<organism evidence="3 5">
    <name type="scientific">Urochloa decumbens</name>
    <dbReference type="NCBI Taxonomy" id="240449"/>
    <lineage>
        <taxon>Eukaryota</taxon>
        <taxon>Viridiplantae</taxon>
        <taxon>Streptophyta</taxon>
        <taxon>Embryophyta</taxon>
        <taxon>Tracheophyta</taxon>
        <taxon>Spermatophyta</taxon>
        <taxon>Magnoliopsida</taxon>
        <taxon>Liliopsida</taxon>
        <taxon>Poales</taxon>
        <taxon>Poaceae</taxon>
        <taxon>PACMAD clade</taxon>
        <taxon>Panicoideae</taxon>
        <taxon>Panicodae</taxon>
        <taxon>Paniceae</taxon>
        <taxon>Melinidinae</taxon>
        <taxon>Urochloa</taxon>
    </lineage>
</organism>
<protein>
    <recommendedName>
        <fullName evidence="2">Bifunctional inhibitor/plant lipid transfer protein/seed storage helical domain-containing protein</fullName>
    </recommendedName>
</protein>
<evidence type="ECO:0000259" key="2">
    <source>
        <dbReference type="Pfam" id="PF14368"/>
    </source>
</evidence>